<dbReference type="InterPro" id="IPR015421">
    <property type="entry name" value="PyrdxlP-dep_Trfase_major"/>
</dbReference>
<dbReference type="AlphaFoldDB" id="X1UKB9"/>
<gene>
    <name evidence="1" type="ORF">S12H4_50167</name>
</gene>
<organism evidence="1">
    <name type="scientific">marine sediment metagenome</name>
    <dbReference type="NCBI Taxonomy" id="412755"/>
    <lineage>
        <taxon>unclassified sequences</taxon>
        <taxon>metagenomes</taxon>
        <taxon>ecological metagenomes</taxon>
    </lineage>
</organism>
<accession>X1UKB9</accession>
<evidence type="ECO:0008006" key="2">
    <source>
        <dbReference type="Google" id="ProtNLM"/>
    </source>
</evidence>
<proteinExistence type="predicted"/>
<dbReference type="SUPFAM" id="SSF53383">
    <property type="entry name" value="PLP-dependent transferases"/>
    <property type="match status" value="1"/>
</dbReference>
<dbReference type="PANTHER" id="PTHR30244">
    <property type="entry name" value="TRANSAMINASE"/>
    <property type="match status" value="1"/>
</dbReference>
<protein>
    <recommendedName>
        <fullName evidence="2">Aminotransferase class I/classII domain-containing protein</fullName>
    </recommendedName>
</protein>
<evidence type="ECO:0000313" key="1">
    <source>
        <dbReference type="EMBL" id="GAJ04017.1"/>
    </source>
</evidence>
<comment type="caution">
    <text evidence="1">The sequence shown here is derived from an EMBL/GenBank/DDBJ whole genome shotgun (WGS) entry which is preliminary data.</text>
</comment>
<dbReference type="GO" id="GO:0030170">
    <property type="term" value="F:pyridoxal phosphate binding"/>
    <property type="evidence" value="ECO:0007669"/>
    <property type="project" value="TreeGrafter"/>
</dbReference>
<dbReference type="Gene3D" id="3.40.640.10">
    <property type="entry name" value="Type I PLP-dependent aspartate aminotransferase-like (Major domain)"/>
    <property type="match status" value="1"/>
</dbReference>
<name>X1UKB9_9ZZZZ</name>
<sequence length="202" mass="22098">MKVEFYKHNIGEEEKKKVLECLDGIFLTTGSYVAEFEEQFASYLNLKYAVGLSSCTAALHLSLLALGIGEGDEVITTPMTFIATATAIMHTGAKLVFVDVEPNTALIDSDRIESAITERTKAIIPVHLYGQMCDMRRIRAIANKYNLKIVEDAAHCIEGKRDGVGPGQLGDIACFSFFATNTIVPKAKNILCTLMAQGFPNK</sequence>
<reference evidence="1" key="1">
    <citation type="journal article" date="2014" name="Front. Microbiol.">
        <title>High frequency of phylogenetically diverse reductive dehalogenase-homologous genes in deep subseafloor sedimentary metagenomes.</title>
        <authorList>
            <person name="Kawai M."/>
            <person name="Futagami T."/>
            <person name="Toyoda A."/>
            <person name="Takaki Y."/>
            <person name="Nishi S."/>
            <person name="Hori S."/>
            <person name="Arai W."/>
            <person name="Tsubouchi T."/>
            <person name="Morono Y."/>
            <person name="Uchiyama I."/>
            <person name="Ito T."/>
            <person name="Fujiyama A."/>
            <person name="Inagaki F."/>
            <person name="Takami H."/>
        </authorList>
    </citation>
    <scope>NUCLEOTIDE SEQUENCE</scope>
    <source>
        <strain evidence="1">Expedition CK06-06</strain>
    </source>
</reference>
<dbReference type="InterPro" id="IPR000653">
    <property type="entry name" value="DegT/StrS_aminotransferase"/>
</dbReference>
<dbReference type="GO" id="GO:0000271">
    <property type="term" value="P:polysaccharide biosynthetic process"/>
    <property type="evidence" value="ECO:0007669"/>
    <property type="project" value="TreeGrafter"/>
</dbReference>
<dbReference type="PANTHER" id="PTHR30244:SF34">
    <property type="entry name" value="DTDP-4-AMINO-4,6-DIDEOXYGALACTOSE TRANSAMINASE"/>
    <property type="match status" value="1"/>
</dbReference>
<dbReference type="EMBL" id="BARW01031558">
    <property type="protein sequence ID" value="GAJ04017.1"/>
    <property type="molecule type" value="Genomic_DNA"/>
</dbReference>
<dbReference type="Pfam" id="PF01041">
    <property type="entry name" value="DegT_DnrJ_EryC1"/>
    <property type="match status" value="1"/>
</dbReference>
<dbReference type="InterPro" id="IPR015424">
    <property type="entry name" value="PyrdxlP-dep_Trfase"/>
</dbReference>
<dbReference type="GO" id="GO:0008483">
    <property type="term" value="F:transaminase activity"/>
    <property type="evidence" value="ECO:0007669"/>
    <property type="project" value="TreeGrafter"/>
</dbReference>